<evidence type="ECO:0000313" key="2">
    <source>
        <dbReference type="Proteomes" id="UP001295684"/>
    </source>
</evidence>
<protein>
    <submittedName>
        <fullName evidence="1">Uncharacterized protein</fullName>
    </submittedName>
</protein>
<reference evidence="1" key="1">
    <citation type="submission" date="2023-07" db="EMBL/GenBank/DDBJ databases">
        <authorList>
            <consortium name="AG Swart"/>
            <person name="Singh M."/>
            <person name="Singh A."/>
            <person name="Seah K."/>
            <person name="Emmerich C."/>
        </authorList>
    </citation>
    <scope>NUCLEOTIDE SEQUENCE</scope>
    <source>
        <strain evidence="1">DP1</strain>
    </source>
</reference>
<organism evidence="1 2">
    <name type="scientific">Euplotes crassus</name>
    <dbReference type="NCBI Taxonomy" id="5936"/>
    <lineage>
        <taxon>Eukaryota</taxon>
        <taxon>Sar</taxon>
        <taxon>Alveolata</taxon>
        <taxon>Ciliophora</taxon>
        <taxon>Intramacronucleata</taxon>
        <taxon>Spirotrichea</taxon>
        <taxon>Hypotrichia</taxon>
        <taxon>Euplotida</taxon>
        <taxon>Euplotidae</taxon>
        <taxon>Moneuplotes</taxon>
    </lineage>
</organism>
<sequence length="183" mass="21460">MIKRKRSSLPSLLKKQSRARCKVGKPLPRIKTKNMNKIKEELNRKLDDINQDDTVYCDFDDEAIQKRGSCKRRDIQAYQFTNSVAYFNVLRQDNNTNKNYQKLSFNIKLLQQRMKGTRFTSRADSLPHQKEARKGHYRKLRSSVCVEERGLSRMVPSLASTGKALRQTLIFEEHFPSKKLYTS</sequence>
<dbReference type="Proteomes" id="UP001295684">
    <property type="component" value="Unassembled WGS sequence"/>
</dbReference>
<evidence type="ECO:0000313" key="1">
    <source>
        <dbReference type="EMBL" id="CAI2377968.1"/>
    </source>
</evidence>
<accession>A0AAD1XRM9</accession>
<dbReference type="EMBL" id="CAMPGE010019646">
    <property type="protein sequence ID" value="CAI2377968.1"/>
    <property type="molecule type" value="Genomic_DNA"/>
</dbReference>
<comment type="caution">
    <text evidence="1">The sequence shown here is derived from an EMBL/GenBank/DDBJ whole genome shotgun (WGS) entry which is preliminary data.</text>
</comment>
<name>A0AAD1XRM9_EUPCR</name>
<dbReference type="AlphaFoldDB" id="A0AAD1XRM9"/>
<proteinExistence type="predicted"/>
<gene>
    <name evidence="1" type="ORF">ECRASSUSDP1_LOCUS19359</name>
</gene>
<keyword evidence="2" id="KW-1185">Reference proteome</keyword>